<dbReference type="SUPFAM" id="SSF46785">
    <property type="entry name" value="Winged helix' DNA-binding domain"/>
    <property type="match status" value="1"/>
</dbReference>
<feature type="domain" description="HTH arsR-type" evidence="1">
    <location>
        <begin position="8"/>
        <end position="103"/>
    </location>
</feature>
<evidence type="ECO:0000313" key="2">
    <source>
        <dbReference type="EMBL" id="OLO46314.1"/>
    </source>
</evidence>
<dbReference type="GO" id="GO:0046686">
    <property type="term" value="P:response to cadmium ion"/>
    <property type="evidence" value="ECO:0007669"/>
    <property type="project" value="TreeGrafter"/>
</dbReference>
<sequence>MSRHPDRLFPEAVPDVAGTAAALADPSRAAMCAALMDGRAWTVGELGSYAGVARSTASEHVDVLAARGLVTRVRQGRHCYITLSGPEAARVIEALGVMAASVLPTTRSLNAWTANRRVLAARTCYRHLAGRLGVSLVEQLRERGHLDPSWGLTGSGEDLLATWGMEKPLHARGEACMDSTERRFHLGGPLGTALTQALFDRAWIARIGRTRAVELTEAGREALAQAGLEGVLTRLDKRTSNDAAG</sequence>
<proteinExistence type="predicted"/>
<evidence type="ECO:0000313" key="3">
    <source>
        <dbReference type="Proteomes" id="UP000186857"/>
    </source>
</evidence>
<dbReference type="Gene3D" id="1.10.10.10">
    <property type="entry name" value="Winged helix-like DNA-binding domain superfamily/Winged helix DNA-binding domain"/>
    <property type="match status" value="1"/>
</dbReference>
<dbReference type="InterPro" id="IPR036388">
    <property type="entry name" value="WH-like_DNA-bd_sf"/>
</dbReference>
<dbReference type="Pfam" id="PF12840">
    <property type="entry name" value="HTH_20"/>
    <property type="match status" value="1"/>
</dbReference>
<reference evidence="2 3" key="1">
    <citation type="submission" date="2016-12" db="EMBL/GenBank/DDBJ databases">
        <title>Genomic Comparison of strains in the 'Actinomyces naeslundii' Group.</title>
        <authorList>
            <person name="Mughal S.R."/>
            <person name="Do T."/>
            <person name="Gilbert S.C."/>
            <person name="Witherden E.A."/>
            <person name="Didelot X."/>
            <person name="Beighton D."/>
        </authorList>
    </citation>
    <scope>NUCLEOTIDE SEQUENCE [LARGE SCALE GENOMIC DNA]</scope>
    <source>
        <strain evidence="2 3">CCUG 33920</strain>
    </source>
</reference>
<comment type="caution">
    <text evidence="2">The sequence shown here is derived from an EMBL/GenBank/DDBJ whole genome shotgun (WGS) entry which is preliminary data.</text>
</comment>
<dbReference type="Proteomes" id="UP000186857">
    <property type="component" value="Unassembled WGS sequence"/>
</dbReference>
<organism evidence="2 3">
    <name type="scientific">Actinomyces oris</name>
    <dbReference type="NCBI Taxonomy" id="544580"/>
    <lineage>
        <taxon>Bacteria</taxon>
        <taxon>Bacillati</taxon>
        <taxon>Actinomycetota</taxon>
        <taxon>Actinomycetes</taxon>
        <taxon>Actinomycetales</taxon>
        <taxon>Actinomycetaceae</taxon>
        <taxon>Actinomyces</taxon>
    </lineage>
</organism>
<dbReference type="SMART" id="SM00418">
    <property type="entry name" value="HTH_ARSR"/>
    <property type="match status" value="1"/>
</dbReference>
<dbReference type="InterPro" id="IPR001845">
    <property type="entry name" value="HTH_ArsR_DNA-bd_dom"/>
</dbReference>
<dbReference type="GO" id="GO:0003677">
    <property type="term" value="F:DNA binding"/>
    <property type="evidence" value="ECO:0007669"/>
    <property type="project" value="TreeGrafter"/>
</dbReference>
<dbReference type="GO" id="GO:0032791">
    <property type="term" value="F:lead ion binding"/>
    <property type="evidence" value="ECO:0007669"/>
    <property type="project" value="TreeGrafter"/>
</dbReference>
<dbReference type="PANTHER" id="PTHR39168:SF2">
    <property type="entry name" value="HTH-TYPE TRANSCRIPTIONAL REGULATOR CMTR"/>
    <property type="match status" value="1"/>
</dbReference>
<dbReference type="PROSITE" id="PS50987">
    <property type="entry name" value="HTH_ARSR_2"/>
    <property type="match status" value="1"/>
</dbReference>
<dbReference type="InterPro" id="IPR011991">
    <property type="entry name" value="ArsR-like_HTH"/>
</dbReference>
<gene>
    <name evidence="2" type="ORF">BKH29_00270</name>
</gene>
<dbReference type="OrthoDB" id="3232131at2"/>
<dbReference type="GO" id="GO:0097063">
    <property type="term" value="F:cadmium ion sensor activity"/>
    <property type="evidence" value="ECO:0007669"/>
    <property type="project" value="TreeGrafter"/>
</dbReference>
<name>A0A1Q8VE05_9ACTO</name>
<dbReference type="AlphaFoldDB" id="A0A1Q8VE05"/>
<dbReference type="PANTHER" id="PTHR39168">
    <property type="entry name" value="TRANSCRIPTIONAL REGULATOR-RELATED"/>
    <property type="match status" value="1"/>
</dbReference>
<dbReference type="RefSeq" id="WP_075375778.1">
    <property type="nucleotide sequence ID" value="NZ_MSKJ01000001.1"/>
</dbReference>
<evidence type="ECO:0000259" key="1">
    <source>
        <dbReference type="PROSITE" id="PS50987"/>
    </source>
</evidence>
<accession>A0A1Q8VE05</accession>
<dbReference type="CDD" id="cd00090">
    <property type="entry name" value="HTH_ARSR"/>
    <property type="match status" value="1"/>
</dbReference>
<protein>
    <submittedName>
        <fullName evidence="2">Transcriptional regulator</fullName>
    </submittedName>
</protein>
<dbReference type="GO" id="GO:0003700">
    <property type="term" value="F:DNA-binding transcription factor activity"/>
    <property type="evidence" value="ECO:0007669"/>
    <property type="project" value="InterPro"/>
</dbReference>
<dbReference type="InterPro" id="IPR036390">
    <property type="entry name" value="WH_DNA-bd_sf"/>
</dbReference>
<dbReference type="InterPro" id="IPR052543">
    <property type="entry name" value="HTH_Metal-responsive_Reg"/>
</dbReference>
<dbReference type="EMBL" id="MSKJ01000001">
    <property type="protein sequence ID" value="OLO46314.1"/>
    <property type="molecule type" value="Genomic_DNA"/>
</dbReference>
<dbReference type="GO" id="GO:0010288">
    <property type="term" value="P:response to lead ion"/>
    <property type="evidence" value="ECO:0007669"/>
    <property type="project" value="TreeGrafter"/>
</dbReference>